<dbReference type="InterPro" id="IPR047657">
    <property type="entry name" value="PmbA"/>
</dbReference>
<reference evidence="2 3" key="1">
    <citation type="journal article" date="2019" name="Int. J. Syst. Evol. Microbiol.">
        <title>The Global Catalogue of Microorganisms (GCM) 10K type strain sequencing project: providing services to taxonomists for standard genome sequencing and annotation.</title>
        <authorList>
            <consortium name="The Broad Institute Genomics Platform"/>
            <consortium name="The Broad Institute Genome Sequencing Center for Infectious Disease"/>
            <person name="Wu L."/>
            <person name="Ma J."/>
        </authorList>
    </citation>
    <scope>NUCLEOTIDE SEQUENCE [LARGE SCALE GENOMIC DNA]</scope>
    <source>
        <strain evidence="2 3">JCM 1417</strain>
    </source>
</reference>
<feature type="domain" description="Metalloprotease TldD/E C-terminal" evidence="1">
    <location>
        <begin position="207"/>
        <end position="384"/>
    </location>
</feature>
<dbReference type="Pfam" id="PF19289">
    <property type="entry name" value="PmbA_TldD_3rd"/>
    <property type="match status" value="1"/>
</dbReference>
<dbReference type="Proteomes" id="UP001501047">
    <property type="component" value="Unassembled WGS sequence"/>
</dbReference>
<accession>A0ABN1KWK6</accession>
<dbReference type="InterPro" id="IPR045569">
    <property type="entry name" value="Metalloprtase-TldD/E_C"/>
</dbReference>
<dbReference type="PANTHER" id="PTHR43421:SF1">
    <property type="entry name" value="METALLOPROTEASE PMBA"/>
    <property type="match status" value="1"/>
</dbReference>
<comment type="caution">
    <text evidence="2">The sequence shown here is derived from an EMBL/GenBank/DDBJ whole genome shotgun (WGS) entry which is preliminary data.</text>
</comment>
<gene>
    <name evidence="2" type="ORF">GCM10008908_33340</name>
</gene>
<organism evidence="2 3">
    <name type="scientific">Clostridium subterminale</name>
    <dbReference type="NCBI Taxonomy" id="1550"/>
    <lineage>
        <taxon>Bacteria</taxon>
        <taxon>Bacillati</taxon>
        <taxon>Bacillota</taxon>
        <taxon>Clostridia</taxon>
        <taxon>Eubacteriales</taxon>
        <taxon>Clostridiaceae</taxon>
        <taxon>Clostridium</taxon>
    </lineage>
</organism>
<dbReference type="SUPFAM" id="SSF111283">
    <property type="entry name" value="Putative modulator of DNA gyrase, PmbA/TldD"/>
    <property type="match status" value="1"/>
</dbReference>
<dbReference type="RefSeq" id="WP_343827659.1">
    <property type="nucleotide sequence ID" value="NZ_BAAACI010000008.1"/>
</dbReference>
<dbReference type="InterPro" id="IPR036059">
    <property type="entry name" value="TldD/PmbA_sf"/>
</dbReference>
<evidence type="ECO:0000313" key="3">
    <source>
        <dbReference type="Proteomes" id="UP001501047"/>
    </source>
</evidence>
<name>A0ABN1KWK6_CLOSU</name>
<protein>
    <recommendedName>
        <fullName evidence="1">Metalloprotease TldD/E C-terminal domain-containing protein</fullName>
    </recommendedName>
</protein>
<evidence type="ECO:0000313" key="2">
    <source>
        <dbReference type="EMBL" id="GAA0777734.1"/>
    </source>
</evidence>
<keyword evidence="3" id="KW-1185">Reference proteome</keyword>
<proteinExistence type="predicted"/>
<sequence length="403" mass="45424">MIKELYKKIIKETSLNVTQSRIDSVRKKTITKSGCRVYSNGYIGIAGTLGEPTEDTWKRAEANLSAKVPYISEPEKDMKRIRDLRKLNISDKEFISNMENILDTLHKEYPDFIFSNKINMVETEISMTNDAGLRYINYDKTIDIELLIKHVDSLNIFDTVIFKQSRYLDDKTILIMAKEMIEGYRNKVDLPEKKKNLVIVQENELLGKIEEELNGEAIGRGTSLFNEKMNLKAFNEKVTIYQDSTDKMFHTPFFDMEGVVNENDKYNLIEKGVIKSAYTDKKSSIEFSMPLTGAASGSYDEVPALSGAMLSIESSGKTLKELLNGELAILVIAASGGDFTSEGNFASPVQMAMITDGEHIIGRLPEFNISGNLYEMFGEDFVGVSEGKPFIDEHVLAIKMKIN</sequence>
<dbReference type="EMBL" id="BAAACI010000008">
    <property type="protein sequence ID" value="GAA0777734.1"/>
    <property type="molecule type" value="Genomic_DNA"/>
</dbReference>
<evidence type="ECO:0000259" key="1">
    <source>
        <dbReference type="Pfam" id="PF19289"/>
    </source>
</evidence>
<dbReference type="PANTHER" id="PTHR43421">
    <property type="entry name" value="METALLOPROTEASE PMBA"/>
    <property type="match status" value="1"/>
</dbReference>